<name>K1EM91_9MICO</name>
<evidence type="ECO:0000313" key="4">
    <source>
        <dbReference type="Proteomes" id="UP000288711"/>
    </source>
</evidence>
<evidence type="ECO:0000313" key="1">
    <source>
        <dbReference type="EMBL" id="EKA60398.1"/>
    </source>
</evidence>
<dbReference type="Proteomes" id="UP000288711">
    <property type="component" value="Unassembled WGS sequence"/>
</dbReference>
<keyword evidence="4" id="KW-1185">Reference proteome</keyword>
<dbReference type="EMBL" id="ALWX01000060">
    <property type="protein sequence ID" value="EKA60398.1"/>
    <property type="molecule type" value="Genomic_DNA"/>
</dbReference>
<protein>
    <submittedName>
        <fullName evidence="1">Uncharacterized protein</fullName>
    </submittedName>
</protein>
<comment type="caution">
    <text evidence="1">The sequence shown here is derived from an EMBL/GenBank/DDBJ whole genome shotgun (WGS) entry which is preliminary data.</text>
</comment>
<dbReference type="eggNOG" id="ENOG503261Z">
    <property type="taxonomic scope" value="Bacteria"/>
</dbReference>
<proteinExistence type="predicted"/>
<dbReference type="AlphaFoldDB" id="K1EM91"/>
<organism evidence="1 3">
    <name type="scientific">Janibacter hoylei PVAS-1</name>
    <dbReference type="NCBI Taxonomy" id="1210046"/>
    <lineage>
        <taxon>Bacteria</taxon>
        <taxon>Bacillati</taxon>
        <taxon>Actinomycetota</taxon>
        <taxon>Actinomycetes</taxon>
        <taxon>Micrococcales</taxon>
        <taxon>Intrasporangiaceae</taxon>
        <taxon>Janibacter</taxon>
    </lineage>
</organism>
<reference evidence="2 4" key="1">
    <citation type="journal article" date="2009" name="Int. J. Syst. Evol. Microbiol.">
        <title>Janibacter hoylei sp. nov., Bacillus isronensis sp. nov. and Bacillus aryabhattai sp. nov., isolated from cryotubes used for collecting air from the upper atmosphere.</title>
        <authorList>
            <person name="Shivaji S."/>
            <person name="Chaturvedi P."/>
            <person name="Begum Z."/>
            <person name="Pindi P.K."/>
            <person name="Manorama R."/>
            <person name="Padmanaban D.A."/>
            <person name="Shouche Y.S."/>
            <person name="Pawar S."/>
            <person name="Vaishampayan P."/>
            <person name="Dutt C.B."/>
            <person name="Datta G.N."/>
            <person name="Manchanda R.K."/>
            <person name="Rao U.R."/>
            <person name="Bhargava P.M."/>
            <person name="Narlikar J.V."/>
        </authorList>
    </citation>
    <scope>NUCLEOTIDE SEQUENCE [LARGE SCALE GENOMIC DNA]</scope>
    <source>
        <strain evidence="2 4">PVAS-1</strain>
    </source>
</reference>
<sequence>MIAALTAVAALIAALAAAWQVNLLRKQMRDDARPFVVVDVVPSLHGPGAWDLTLHSTGRSMAHKVGVSTEPAAWEPYDDEDHITEHLTAYLGRKRDLPPGARHRLMWRYERRKEKTGELSAVAGAPAIAIVTVTYQDDKGKCYDSSLSFDLDVLGAITPVPFEGQRMTSGSDQELKNIDRAIRTVSQHVGELRR</sequence>
<gene>
    <name evidence="1" type="ORF">B277_12979</name>
    <name evidence="2" type="ORF">CWN80_05235</name>
</gene>
<dbReference type="Proteomes" id="UP000004474">
    <property type="component" value="Unassembled WGS sequence"/>
</dbReference>
<dbReference type="OrthoDB" id="5113443at2"/>
<evidence type="ECO:0000313" key="2">
    <source>
        <dbReference type="EMBL" id="RWU84233.1"/>
    </source>
</evidence>
<reference evidence="1 3" key="2">
    <citation type="journal article" date="2012" name="J. Bacteriol.">
        <title>Genome Sequence of Janibacter hoylei MTCC8307, Isolated from the Stratospheric Air.</title>
        <authorList>
            <person name="Pawar S.P."/>
            <person name="Dhotre D.P."/>
            <person name="Shetty S.A."/>
            <person name="Chowdhury S.P."/>
            <person name="Chaudhari B.L."/>
            <person name="Shouche Y.S."/>
        </authorList>
    </citation>
    <scope>NUCLEOTIDE SEQUENCE [LARGE SCALE GENOMIC DNA]</scope>
    <source>
        <strain evidence="1 3">PVAS-1</strain>
    </source>
</reference>
<evidence type="ECO:0000313" key="3">
    <source>
        <dbReference type="Proteomes" id="UP000004474"/>
    </source>
</evidence>
<dbReference type="RefSeq" id="WP_007928762.1">
    <property type="nucleotide sequence ID" value="NZ_ALWX01000060.1"/>
</dbReference>
<reference evidence="2" key="3">
    <citation type="submission" date="2017-11" db="EMBL/GenBank/DDBJ databases">
        <authorList>
            <person name="Seuylemezian A."/>
            <person name="Cooper K."/>
            <person name="Vaishampayan P."/>
        </authorList>
    </citation>
    <scope>NUCLEOTIDE SEQUENCE</scope>
    <source>
        <strain evidence="2">PVAS-1</strain>
    </source>
</reference>
<dbReference type="EMBL" id="PIPF01000005">
    <property type="protein sequence ID" value="RWU84233.1"/>
    <property type="molecule type" value="Genomic_DNA"/>
</dbReference>
<accession>K1EM91</accession>